<dbReference type="SMART" id="SM00450">
    <property type="entry name" value="RHOD"/>
    <property type="match status" value="1"/>
</dbReference>
<dbReference type="CDD" id="cd01519">
    <property type="entry name" value="RHOD_HSP67B2"/>
    <property type="match status" value="1"/>
</dbReference>
<evidence type="ECO:0000259" key="2">
    <source>
        <dbReference type="PROSITE" id="PS50206"/>
    </source>
</evidence>
<dbReference type="GeneID" id="54408892"/>
<dbReference type="SUPFAM" id="SSF52821">
    <property type="entry name" value="Rhodanese/Cell cycle control phosphatase"/>
    <property type="match status" value="1"/>
</dbReference>
<dbReference type="RefSeq" id="XP_033522027.1">
    <property type="nucleotide sequence ID" value="XM_033668460.1"/>
</dbReference>
<accession>A0A6A6A9V6</accession>
<evidence type="ECO:0000313" key="3">
    <source>
        <dbReference type="EMBL" id="KAF2127638.1"/>
    </source>
</evidence>
<dbReference type="GO" id="GO:0004792">
    <property type="term" value="F:thiosulfate-cyanide sulfurtransferase activity"/>
    <property type="evidence" value="ECO:0007669"/>
    <property type="project" value="TreeGrafter"/>
</dbReference>
<dbReference type="Proteomes" id="UP000799771">
    <property type="component" value="Unassembled WGS sequence"/>
</dbReference>
<keyword evidence="4" id="KW-1185">Reference proteome</keyword>
<dbReference type="GO" id="GO:0005739">
    <property type="term" value="C:mitochondrion"/>
    <property type="evidence" value="ECO:0007669"/>
    <property type="project" value="TreeGrafter"/>
</dbReference>
<feature type="domain" description="Rhodanese" evidence="2">
    <location>
        <begin position="91"/>
        <end position="187"/>
    </location>
</feature>
<reference evidence="3" key="1">
    <citation type="journal article" date="2020" name="Stud. Mycol.">
        <title>101 Dothideomycetes genomes: a test case for predicting lifestyles and emergence of pathogens.</title>
        <authorList>
            <person name="Haridas S."/>
            <person name="Albert R."/>
            <person name="Binder M."/>
            <person name="Bloem J."/>
            <person name="Labutti K."/>
            <person name="Salamov A."/>
            <person name="Andreopoulos B."/>
            <person name="Baker S."/>
            <person name="Barry K."/>
            <person name="Bills G."/>
            <person name="Bluhm B."/>
            <person name="Cannon C."/>
            <person name="Castanera R."/>
            <person name="Culley D."/>
            <person name="Daum C."/>
            <person name="Ezra D."/>
            <person name="Gonzalez J."/>
            <person name="Henrissat B."/>
            <person name="Kuo A."/>
            <person name="Liang C."/>
            <person name="Lipzen A."/>
            <person name="Lutzoni F."/>
            <person name="Magnuson J."/>
            <person name="Mondo S."/>
            <person name="Nolan M."/>
            <person name="Ohm R."/>
            <person name="Pangilinan J."/>
            <person name="Park H.-J."/>
            <person name="Ramirez L."/>
            <person name="Alfaro M."/>
            <person name="Sun H."/>
            <person name="Tritt A."/>
            <person name="Yoshinaga Y."/>
            <person name="Zwiers L.-H."/>
            <person name="Turgeon B."/>
            <person name="Goodwin S."/>
            <person name="Spatafora J."/>
            <person name="Crous P."/>
            <person name="Grigoriev I."/>
        </authorList>
    </citation>
    <scope>NUCLEOTIDE SEQUENCE</scope>
    <source>
        <strain evidence="3">CBS 119687</strain>
    </source>
</reference>
<name>A0A6A6A9V6_9PLEO</name>
<dbReference type="PROSITE" id="PS50206">
    <property type="entry name" value="RHODANESE_3"/>
    <property type="match status" value="1"/>
</dbReference>
<organism evidence="3 4">
    <name type="scientific">Dothidotthia symphoricarpi CBS 119687</name>
    <dbReference type="NCBI Taxonomy" id="1392245"/>
    <lineage>
        <taxon>Eukaryota</taxon>
        <taxon>Fungi</taxon>
        <taxon>Dikarya</taxon>
        <taxon>Ascomycota</taxon>
        <taxon>Pezizomycotina</taxon>
        <taxon>Dothideomycetes</taxon>
        <taxon>Pleosporomycetidae</taxon>
        <taxon>Pleosporales</taxon>
        <taxon>Dothidotthiaceae</taxon>
        <taxon>Dothidotthia</taxon>
    </lineage>
</organism>
<evidence type="ECO:0000313" key="4">
    <source>
        <dbReference type="Proteomes" id="UP000799771"/>
    </source>
</evidence>
<dbReference type="EMBL" id="ML977510">
    <property type="protein sequence ID" value="KAF2127638.1"/>
    <property type="molecule type" value="Genomic_DNA"/>
</dbReference>
<protein>
    <submittedName>
        <fullName evidence="3">Rhodanese-like protein</fullName>
    </submittedName>
</protein>
<feature type="region of interest" description="Disordered" evidence="1">
    <location>
        <begin position="174"/>
        <end position="236"/>
    </location>
</feature>
<proteinExistence type="predicted"/>
<gene>
    <name evidence="3" type="ORF">P153DRAFT_368219</name>
</gene>
<feature type="compositionally biased region" description="Basic and acidic residues" evidence="1">
    <location>
        <begin position="196"/>
        <end position="209"/>
    </location>
</feature>
<dbReference type="InterPro" id="IPR001763">
    <property type="entry name" value="Rhodanese-like_dom"/>
</dbReference>
<dbReference type="Pfam" id="PF00581">
    <property type="entry name" value="Rhodanese"/>
    <property type="match status" value="1"/>
</dbReference>
<dbReference type="Gene3D" id="3.40.250.10">
    <property type="entry name" value="Rhodanese-like domain"/>
    <property type="match status" value="1"/>
</dbReference>
<dbReference type="InterPro" id="IPR036873">
    <property type="entry name" value="Rhodanese-like_dom_sf"/>
</dbReference>
<dbReference type="PANTHER" id="PTHR44086:SF10">
    <property type="entry name" value="THIOSULFATE SULFURTRANSFERASE_RHODANESE-LIKE DOMAIN-CONTAINING PROTEIN 3"/>
    <property type="match status" value="1"/>
</dbReference>
<dbReference type="OrthoDB" id="566238at2759"/>
<dbReference type="AlphaFoldDB" id="A0A6A6A9V6"/>
<evidence type="ECO:0000256" key="1">
    <source>
        <dbReference type="SAM" id="MobiDB-lite"/>
    </source>
</evidence>
<dbReference type="PANTHER" id="PTHR44086">
    <property type="entry name" value="THIOSULFATE SULFURTRANSFERASE RDL2, MITOCHONDRIAL-RELATED"/>
    <property type="match status" value="1"/>
</dbReference>
<sequence>MASRQCVRALALRRAPVFASRVAPVVGGQIRLASSRGAARGVIGGVRCGVVSSRDAQQKRWESGAAGQKGNTVYEFEDVLNILETPSSSRLLIDVREPHEYDANTIPTAINIPVSSHPDALLLDDAAFLETFNFAKPPLGKEVVFFCKAGVRSRAAAGLARQAGYVNVGEYPGSWNDWQKKGGPGTKSPPSPGGRGEPKEGVSEMKPSAEAESGVEDLGAQGSPDYADGGITKGKQ</sequence>